<dbReference type="InterPro" id="IPR008942">
    <property type="entry name" value="ENTH_VHS"/>
</dbReference>
<dbReference type="Gene3D" id="1.25.40.90">
    <property type="match status" value="1"/>
</dbReference>
<evidence type="ECO:0000259" key="3">
    <source>
        <dbReference type="PROSITE" id="PS51391"/>
    </source>
</evidence>
<dbReference type="Proteomes" id="UP000002899">
    <property type="component" value="Chromosome IV"/>
</dbReference>
<dbReference type="GO" id="GO:0005634">
    <property type="term" value="C:nucleus"/>
    <property type="evidence" value="ECO:0007669"/>
    <property type="project" value="TreeGrafter"/>
</dbReference>
<dbReference type="PROSITE" id="PS50128">
    <property type="entry name" value="SURP"/>
    <property type="match status" value="1"/>
</dbReference>
<dbReference type="SMART" id="SM00648">
    <property type="entry name" value="SWAP"/>
    <property type="match status" value="1"/>
</dbReference>
<dbReference type="VEuPathDB" id="PiroplasmaDB:BmR1_04g06930"/>
<organism evidence="4 5">
    <name type="scientific">Babesia microti (strain RI)</name>
    <dbReference type="NCBI Taxonomy" id="1133968"/>
    <lineage>
        <taxon>Eukaryota</taxon>
        <taxon>Sar</taxon>
        <taxon>Alveolata</taxon>
        <taxon>Apicomplexa</taxon>
        <taxon>Aconoidasida</taxon>
        <taxon>Piroplasmida</taxon>
        <taxon>Babesiidae</taxon>
        <taxon>Babesia</taxon>
    </lineage>
</organism>
<dbReference type="RefSeq" id="XP_021337189.1">
    <property type="nucleotide sequence ID" value="XM_021482561.1"/>
</dbReference>
<dbReference type="SUPFAM" id="SSF109905">
    <property type="entry name" value="Surp module (SWAP domain)"/>
    <property type="match status" value="1"/>
</dbReference>
<evidence type="ECO:0000259" key="2">
    <source>
        <dbReference type="PROSITE" id="PS50128"/>
    </source>
</evidence>
<dbReference type="PANTHER" id="PTHR23140">
    <property type="entry name" value="RNA PROCESSING PROTEIN LD23810P"/>
    <property type="match status" value="1"/>
</dbReference>
<name>I7ISE5_BABMR</name>
<protein>
    <submittedName>
        <fullName evidence="4">U2-associated protein SR140</fullName>
    </submittedName>
</protein>
<proteinExistence type="predicted"/>
<dbReference type="KEGG" id="bmic:BmR1_04g06930"/>
<feature type="domain" description="CID" evidence="3">
    <location>
        <begin position="117"/>
        <end position="262"/>
    </location>
</feature>
<keyword evidence="5" id="KW-1185">Reference proteome</keyword>
<reference evidence="4 5" key="2">
    <citation type="journal article" date="2013" name="PLoS ONE">
        <title>Whole genome mapping and re-organization of the nuclear and mitochondrial genomes of Babesia microti isolates.</title>
        <authorList>
            <person name="Cornillot E."/>
            <person name="Dassouli A."/>
            <person name="Garg A."/>
            <person name="Pachikara N."/>
            <person name="Randazzo S."/>
            <person name="Depoix D."/>
            <person name="Carcy B."/>
            <person name="Delbecq S."/>
            <person name="Frutos R."/>
            <person name="Silva J.C."/>
            <person name="Sutton R."/>
            <person name="Krause P.J."/>
            <person name="Mamoun C.B."/>
        </authorList>
    </citation>
    <scope>NUCLEOTIDE SEQUENCE [LARGE SCALE GENOMIC DNA]</scope>
    <source>
        <strain evidence="4 5">RI</strain>
    </source>
</reference>
<dbReference type="InterPro" id="IPR000061">
    <property type="entry name" value="Surp"/>
</dbReference>
<accession>I7ISE5</accession>
<evidence type="ECO:0000256" key="1">
    <source>
        <dbReference type="ARBA" id="ARBA00022884"/>
    </source>
</evidence>
<dbReference type="SMART" id="SM00582">
    <property type="entry name" value="RPR"/>
    <property type="match status" value="1"/>
</dbReference>
<dbReference type="InterPro" id="IPR006569">
    <property type="entry name" value="CID_dom"/>
</dbReference>
<reference evidence="4 5" key="1">
    <citation type="journal article" date="2012" name="Nucleic Acids Res.">
        <title>Sequencing of the smallest Apicomplexan genome from the human pathogen Babesia microti.</title>
        <authorList>
            <person name="Cornillot E."/>
            <person name="Hadj-Kaddour K."/>
            <person name="Dassouli A."/>
            <person name="Noel B."/>
            <person name="Ranwez V."/>
            <person name="Vacherie B."/>
            <person name="Augagneur Y."/>
            <person name="Bres V."/>
            <person name="Duclos A."/>
            <person name="Randazzo S."/>
            <person name="Carcy B."/>
            <person name="Debierre-Grockiego F."/>
            <person name="Delbecq S."/>
            <person name="Moubri-Menage K."/>
            <person name="Shams-Eldin H."/>
            <person name="Usmani-Brown S."/>
            <person name="Bringaud F."/>
            <person name="Wincker P."/>
            <person name="Vivares C.P."/>
            <person name="Schwarz R.T."/>
            <person name="Schetters T.P."/>
            <person name="Krause P.J."/>
            <person name="Gorenflot A."/>
            <person name="Berry V."/>
            <person name="Barbe V."/>
            <person name="Ben Mamoun C."/>
        </authorList>
    </citation>
    <scope>NUCLEOTIDE SEQUENCE [LARGE SCALE GENOMIC DNA]</scope>
    <source>
        <strain evidence="4 5">RI</strain>
    </source>
</reference>
<evidence type="ECO:0000313" key="4">
    <source>
        <dbReference type="EMBL" id="CCF75581.2"/>
    </source>
</evidence>
<dbReference type="Gene3D" id="1.10.10.790">
    <property type="entry name" value="Surp module"/>
    <property type="match status" value="1"/>
</dbReference>
<dbReference type="EMBL" id="LN871599">
    <property type="protein sequence ID" value="CCF75581.2"/>
    <property type="molecule type" value="Genomic_DNA"/>
</dbReference>
<dbReference type="PANTHER" id="PTHR23140:SF0">
    <property type="entry name" value="U2 SNRNP-ASSOCIATED SURP MOTIF-CONTAINING PROTEIN"/>
    <property type="match status" value="1"/>
</dbReference>
<dbReference type="InterPro" id="IPR051485">
    <property type="entry name" value="SR-CTD_assoc_factor"/>
</dbReference>
<feature type="domain" description="SURP motif" evidence="2">
    <location>
        <begin position="18"/>
        <end position="63"/>
    </location>
</feature>
<dbReference type="SUPFAM" id="SSF48464">
    <property type="entry name" value="ENTH/VHS domain"/>
    <property type="match status" value="1"/>
</dbReference>
<dbReference type="Pfam" id="PF04818">
    <property type="entry name" value="CID"/>
    <property type="match status" value="1"/>
</dbReference>
<dbReference type="GeneID" id="24426033"/>
<dbReference type="Pfam" id="PF01805">
    <property type="entry name" value="Surp"/>
    <property type="match status" value="1"/>
</dbReference>
<sequence>MGTNTYHVHIPIHSQRLLIDTIAKYVSNYGKPFEDELIARIVFGDDARYNFLVNEGTPENVYYKWKVYSLCQGDEINSWCTDPYWIFKGGSKWIPPHNLRSIDRVNYSTKAHGAKNLPTEARQLLIDKIAKISSKRSSIRDTMIYIIEHSDYALDVSNILIDSIINSEIDVSTKINRIYLLNDVLHNSSSCTKPSSWVYRNAFEKRLPEIFDHFSKITYKSGKIARGLIIEKLYTLVKIWESWSIFSTTFTKALEFTILSDHIDVIEPIKPPINLLNSLLDGRELNGCEVLLKLPQTYRKFAYVGQISFRNMYAFTLISSNSPV</sequence>
<dbReference type="InterPro" id="IPR035967">
    <property type="entry name" value="SWAP/Surp_sf"/>
</dbReference>
<reference evidence="4 5" key="3">
    <citation type="journal article" date="2016" name="Sci. Rep.">
        <title>Genome-wide diversity and gene expression profiling of Babesia microti isolates identify polymorphic genes that mediate host-pathogen interactions.</title>
        <authorList>
            <person name="Silva J.C."/>
            <person name="Cornillot E."/>
            <person name="McCracken C."/>
            <person name="Usmani-Brown S."/>
            <person name="Dwivedi A."/>
            <person name="Ifeonu O.O."/>
            <person name="Crabtree J."/>
            <person name="Gotia H.T."/>
            <person name="Virji A.Z."/>
            <person name="Reynes C."/>
            <person name="Colinge J."/>
            <person name="Kumar V."/>
            <person name="Lawres L."/>
            <person name="Pazzi J.E."/>
            <person name="Pablo J.V."/>
            <person name="Hung C."/>
            <person name="Brancato J."/>
            <person name="Kumari P."/>
            <person name="Orvis J."/>
            <person name="Tretina K."/>
            <person name="Chibucos M."/>
            <person name="Ott S."/>
            <person name="Sadzewicz L."/>
            <person name="Sengamalay N."/>
            <person name="Shetty A.C."/>
            <person name="Su Q."/>
            <person name="Tallon L."/>
            <person name="Fraser C.M."/>
            <person name="Frutos R."/>
            <person name="Molina D.M."/>
            <person name="Krause P.J."/>
            <person name="Ben Mamoun C."/>
        </authorList>
    </citation>
    <scope>NUCLEOTIDE SEQUENCE [LARGE SCALE GENOMIC DNA]</scope>
    <source>
        <strain evidence="4 5">RI</strain>
    </source>
</reference>
<gene>
    <name evidence="4" type="ORF">BmR1_04g06930</name>
</gene>
<evidence type="ECO:0000313" key="5">
    <source>
        <dbReference type="Proteomes" id="UP000002899"/>
    </source>
</evidence>
<dbReference type="GO" id="GO:0003723">
    <property type="term" value="F:RNA binding"/>
    <property type="evidence" value="ECO:0007669"/>
    <property type="project" value="UniProtKB-KW"/>
</dbReference>
<dbReference type="PROSITE" id="PS51391">
    <property type="entry name" value="CID"/>
    <property type="match status" value="1"/>
</dbReference>
<dbReference type="GO" id="GO:0006396">
    <property type="term" value="P:RNA processing"/>
    <property type="evidence" value="ECO:0007669"/>
    <property type="project" value="InterPro"/>
</dbReference>
<keyword evidence="1" id="KW-0694">RNA-binding</keyword>
<dbReference type="AlphaFoldDB" id="I7ISE5"/>
<dbReference type="OrthoDB" id="377209at2759"/>